<evidence type="ECO:0000313" key="2">
    <source>
        <dbReference type="Proteomes" id="UP000076796"/>
    </source>
</evidence>
<proteinExistence type="predicted"/>
<dbReference type="Proteomes" id="UP000076796">
    <property type="component" value="Unassembled WGS sequence"/>
</dbReference>
<dbReference type="AlphaFoldDB" id="A0A163JHA3"/>
<gene>
    <name evidence="1" type="ORF">AWU65_11965</name>
</gene>
<keyword evidence="2" id="KW-1185">Reference proteome</keyword>
<dbReference type="EMBL" id="LWMH01000001">
    <property type="protein sequence ID" value="KZS46581.1"/>
    <property type="molecule type" value="Genomic_DNA"/>
</dbReference>
<dbReference type="OrthoDB" id="2604994at2"/>
<comment type="caution">
    <text evidence="1">The sequence shown here is derived from an EMBL/GenBank/DDBJ whole genome shotgun (WGS) entry which is preliminary data.</text>
</comment>
<name>A0A163JHA3_9BACL</name>
<organism evidence="1 2">
    <name type="scientific">Paenibacillus glucanolyticus</name>
    <dbReference type="NCBI Taxonomy" id="59843"/>
    <lineage>
        <taxon>Bacteria</taxon>
        <taxon>Bacillati</taxon>
        <taxon>Bacillota</taxon>
        <taxon>Bacilli</taxon>
        <taxon>Bacillales</taxon>
        <taxon>Paenibacillaceae</taxon>
        <taxon>Paenibacillus</taxon>
    </lineage>
</organism>
<accession>A0A163JHA3</accession>
<protein>
    <submittedName>
        <fullName evidence="1">Uncharacterized protein</fullName>
    </submittedName>
</protein>
<sequence>MTKLIEFEAQATAIQTAPTICEEPIRYMEMFRFDWGSAERFIPWSDRSWNCGLFKISCGEAAGYAEYALPSTREFADLVRWASVFARLRGMPVTEAIRYAQKQQQWGSTRMLLAVSALADLEADLHQHVTRERLGSLPLERSFLMDCSQAYYFF</sequence>
<reference evidence="1" key="1">
    <citation type="journal article" date="2016" name="Genome Announc.">
        <title>Draft genomes of two strains of Paenibacillus glucanolyticus with capability to degrade lignocellulose.</title>
        <authorList>
            <person name="Mathews S.L."/>
            <person name="Pawlak J."/>
            <person name="Grunden A.M."/>
        </authorList>
    </citation>
    <scope>NUCLEOTIDE SEQUENCE [LARGE SCALE GENOMIC DNA]</scope>
    <source>
        <strain evidence="1">SLM1</strain>
    </source>
</reference>
<dbReference type="RefSeq" id="WP_063478397.1">
    <property type="nucleotide sequence ID" value="NZ_CP147845.1"/>
</dbReference>
<evidence type="ECO:0000313" key="1">
    <source>
        <dbReference type="EMBL" id="KZS46581.1"/>
    </source>
</evidence>
<dbReference type="GeneID" id="97558091"/>